<proteinExistence type="predicted"/>
<name>A0A7R6SV49_9GAMM</name>
<keyword evidence="1" id="KW-1003">Cell membrane</keyword>
<dbReference type="PIRSF" id="PIRSF006162">
    <property type="entry name" value="PgpA"/>
    <property type="match status" value="1"/>
</dbReference>
<keyword evidence="1" id="KW-0595">Phospholipid degradation</keyword>
<dbReference type="InterPro" id="IPR026037">
    <property type="entry name" value="PgpA"/>
</dbReference>
<reference evidence="4 5" key="1">
    <citation type="journal article" date="2008" name="Int. J. Syst. Evol. Microbiol.">
        <title>Neptunomonas japonica sp. nov., an Osedax japonicus symbiont-like bacterium isolated from sediment adjacent to sperm whale carcasses off Kagoshima, Japan.</title>
        <authorList>
            <person name="Miyazaki M."/>
            <person name="Nogi Y."/>
            <person name="Fujiwara Y."/>
            <person name="Kawato M."/>
            <person name="Kubokawa K."/>
            <person name="Horikoshi K."/>
        </authorList>
    </citation>
    <scope>NUCLEOTIDE SEQUENCE [LARGE SCALE GENOMIC DNA]</scope>
    <source>
        <strain evidence="4 5">JAMM 1380</strain>
    </source>
</reference>
<dbReference type="GO" id="GO:0006655">
    <property type="term" value="P:phosphatidylglycerol biosynthetic process"/>
    <property type="evidence" value="ECO:0007669"/>
    <property type="project" value="UniProtKB-UniPathway"/>
</dbReference>
<keyword evidence="2" id="KW-1133">Transmembrane helix</keyword>
<evidence type="ECO:0000313" key="5">
    <source>
        <dbReference type="Proteomes" id="UP000595332"/>
    </source>
</evidence>
<organism evidence="4 5">
    <name type="scientific">Neptunomonas japonica JAMM 1380</name>
    <dbReference type="NCBI Taxonomy" id="1441457"/>
    <lineage>
        <taxon>Bacteria</taxon>
        <taxon>Pseudomonadati</taxon>
        <taxon>Pseudomonadota</taxon>
        <taxon>Gammaproteobacteria</taxon>
        <taxon>Oceanospirillales</taxon>
        <taxon>Oceanospirillaceae</taxon>
        <taxon>Neptunomonas</taxon>
    </lineage>
</organism>
<keyword evidence="1" id="KW-0460">Magnesium</keyword>
<dbReference type="GO" id="GO:0008962">
    <property type="term" value="F:phosphatidylglycerophosphatase activity"/>
    <property type="evidence" value="ECO:0007669"/>
    <property type="project" value="UniProtKB-EC"/>
</dbReference>
<feature type="transmembrane region" description="Helical" evidence="2">
    <location>
        <begin position="88"/>
        <end position="114"/>
    </location>
</feature>
<dbReference type="GO" id="GO:0046872">
    <property type="term" value="F:metal ion binding"/>
    <property type="evidence" value="ECO:0007669"/>
    <property type="project" value="UniProtKB-KW"/>
</dbReference>
<dbReference type="PANTHER" id="PTHR36305">
    <property type="entry name" value="PHOSPHATIDYLGLYCEROPHOSPHATASE A"/>
    <property type="match status" value="1"/>
</dbReference>
<dbReference type="RefSeq" id="WP_201349062.1">
    <property type="nucleotide sequence ID" value="NZ_AP014546.1"/>
</dbReference>
<dbReference type="InterPro" id="IPR036681">
    <property type="entry name" value="PgpA-like_sf"/>
</dbReference>
<keyword evidence="1" id="KW-0479">Metal-binding</keyword>
<dbReference type="AlphaFoldDB" id="A0A7R6SV49"/>
<dbReference type="Proteomes" id="UP000595332">
    <property type="component" value="Chromosome"/>
</dbReference>
<dbReference type="GO" id="GO:0009395">
    <property type="term" value="P:phospholipid catabolic process"/>
    <property type="evidence" value="ECO:0007669"/>
    <property type="project" value="UniProtKB-KW"/>
</dbReference>
<dbReference type="CDD" id="cd06971">
    <property type="entry name" value="PgpA"/>
    <property type="match status" value="1"/>
</dbReference>
<protein>
    <recommendedName>
        <fullName evidence="1">Phosphatidylglycerophosphatase A</fullName>
        <ecNumber evidence="1">3.1.3.27</ecNumber>
    </recommendedName>
    <alternativeName>
        <fullName evidence="1">Phosphatidylglycerolphosphate phosphatase A</fullName>
    </alternativeName>
</protein>
<dbReference type="Pfam" id="PF04608">
    <property type="entry name" value="PgpA"/>
    <property type="match status" value="1"/>
</dbReference>
<keyword evidence="1 2" id="KW-0812">Transmembrane</keyword>
<feature type="transmembrane region" description="Helical" evidence="2">
    <location>
        <begin position="46"/>
        <end position="67"/>
    </location>
</feature>
<evidence type="ECO:0000313" key="4">
    <source>
        <dbReference type="EMBL" id="BBB28352.1"/>
    </source>
</evidence>
<sequence>MKLSTKRILRNPVHCLAFGFGSGLAPKAPGTFGTLAAVPLFLLLSYLSLSEYIFVVIFASIVGIYFCGQTAKDLRVHDHPGIVWDEFAGFWITMIAVPVSWWSVLLGFALFRLFDIWKPWPIKWVDQHVHGGVGIMLDDVLAGLLAFGVLHLLIGLIS</sequence>
<keyword evidence="5" id="KW-1185">Reference proteome</keyword>
<keyword evidence="1" id="KW-0443">Lipid metabolism</keyword>
<dbReference type="InterPro" id="IPR007686">
    <property type="entry name" value="YutG/PgpA"/>
</dbReference>
<dbReference type="SUPFAM" id="SSF101307">
    <property type="entry name" value="YutG-like"/>
    <property type="match status" value="1"/>
</dbReference>
<comment type="subcellular location">
    <subcellularLocation>
        <location evidence="1">Cell inner membrane</location>
        <topology evidence="1">Multi-pass membrane protein</topology>
    </subcellularLocation>
</comment>
<dbReference type="UniPathway" id="UPA00084">
    <property type="reaction ID" value="UER00504"/>
</dbReference>
<dbReference type="EC" id="3.1.3.27" evidence="1"/>
<keyword evidence="1" id="KW-1208">Phospholipid metabolism</keyword>
<evidence type="ECO:0000256" key="1">
    <source>
        <dbReference type="PIRNR" id="PIRNR006162"/>
    </source>
</evidence>
<comment type="catalytic activity">
    <reaction evidence="1">
        <text>a 1,2-diacyl-sn-glycero-3-phospho-(1'-sn-glycero-3'-phosphate) + H2O = a 1,2-diacyl-sn-glycero-3-phospho-(1'-sn-glycerol) + phosphate</text>
        <dbReference type="Rhea" id="RHEA:33751"/>
        <dbReference type="ChEBI" id="CHEBI:15377"/>
        <dbReference type="ChEBI" id="CHEBI:43474"/>
        <dbReference type="ChEBI" id="CHEBI:60110"/>
        <dbReference type="ChEBI" id="CHEBI:64716"/>
        <dbReference type="EC" id="3.1.3.27"/>
    </reaction>
</comment>
<dbReference type="KEGG" id="njp:NEJAP_0394"/>
<comment type="pathway">
    <text evidence="1">Phospholipid metabolism; phosphatidylglycerol biosynthesis; phosphatidylglycerol from CDP-diacylglycerol: step 2/2.</text>
</comment>
<keyword evidence="1" id="KW-0442">Lipid degradation</keyword>
<keyword evidence="1" id="KW-0997">Cell inner membrane</keyword>
<keyword evidence="1 2" id="KW-0472">Membrane</keyword>
<feature type="domain" description="YutG/PgpA" evidence="3">
    <location>
        <begin position="16"/>
        <end position="153"/>
    </location>
</feature>
<evidence type="ECO:0000259" key="3">
    <source>
        <dbReference type="Pfam" id="PF04608"/>
    </source>
</evidence>
<comment type="function">
    <text evidence="1">Lipid phosphatase which dephosphorylates phosphatidylglycerophosphate (PGP) to phosphatidylglycerol (PG).</text>
</comment>
<comment type="cofactor">
    <cofactor evidence="1">
        <name>Mg(2+)</name>
        <dbReference type="ChEBI" id="CHEBI:18420"/>
    </cofactor>
</comment>
<dbReference type="EMBL" id="AP014546">
    <property type="protein sequence ID" value="BBB28352.1"/>
    <property type="molecule type" value="Genomic_DNA"/>
</dbReference>
<feature type="transmembrane region" description="Helical" evidence="2">
    <location>
        <begin position="134"/>
        <end position="157"/>
    </location>
</feature>
<evidence type="ECO:0000256" key="2">
    <source>
        <dbReference type="SAM" id="Phobius"/>
    </source>
</evidence>
<dbReference type="PANTHER" id="PTHR36305:SF1">
    <property type="entry name" value="PHOSPHATIDYLGLYCEROPHOSPHATASE A"/>
    <property type="match status" value="1"/>
</dbReference>
<gene>
    <name evidence="4" type="primary">pgpA</name>
    <name evidence="4" type="ORF">NEJAP_0394</name>
</gene>
<accession>A0A7R6SV49</accession>
<keyword evidence="1 4" id="KW-0378">Hydrolase</keyword>
<dbReference type="GO" id="GO:0005886">
    <property type="term" value="C:plasma membrane"/>
    <property type="evidence" value="ECO:0007669"/>
    <property type="project" value="UniProtKB-SubCell"/>
</dbReference>